<sequence length="271" mass="27720">MGPSGCWVGDSRHDWGGDPASNGRPGDRDLPDQSGGRSRPGGRIAHDGRGPDPGPDDPGRAPGRANGPGPARGRDPSSDPVRDLVRGPDPGLDLAHGPTGRREIDCDGGRSPGRPDTGPGHDPGQSPNPHGPGRGWDRCVGDVPARTRACRGHWNRPKADYPGIHGACEPSRGPFLSILARLGNLAGVAAAAAANGTGRGRSLCETRGDRSLDLVGANRGRGPAGTGAGHRGGHENLDHDRGLGLGLGLGHGPDLDRGRGGRDHGPENQLC</sequence>
<feature type="compositionally biased region" description="Basic and acidic residues" evidence="1">
    <location>
        <begin position="72"/>
        <end position="86"/>
    </location>
</feature>
<reference evidence="3" key="1">
    <citation type="submission" date="2017-12" db="EMBL/GenBank/DDBJ databases">
        <authorList>
            <consortium name="DOE Joint Genome Institute"/>
            <person name="Mondo S.J."/>
            <person name="Kjaerbolling I."/>
            <person name="Vesth T.C."/>
            <person name="Frisvad J.C."/>
            <person name="Nybo J.L."/>
            <person name="Theobald S."/>
            <person name="Kuo A."/>
            <person name="Bowyer P."/>
            <person name="Matsuda Y."/>
            <person name="Lyhne E.K."/>
            <person name="Kogle M.E."/>
            <person name="Clum A."/>
            <person name="Lipzen A."/>
            <person name="Salamov A."/>
            <person name="Ngan C.Y."/>
            <person name="Daum C."/>
            <person name="Chiniquy J."/>
            <person name="Barry K."/>
            <person name="LaButti K."/>
            <person name="Haridas S."/>
            <person name="Simmons B.A."/>
            <person name="Magnuson J.K."/>
            <person name="Mortensen U.H."/>
            <person name="Larsen T.O."/>
            <person name="Grigoriev I.V."/>
            <person name="Baker S.E."/>
            <person name="Andersen M.R."/>
            <person name="Nordberg H.P."/>
            <person name="Cantor M.N."/>
            <person name="Hua S.X."/>
        </authorList>
    </citation>
    <scope>NUCLEOTIDE SEQUENCE [LARGE SCALE GENOMIC DNA]</scope>
    <source>
        <strain evidence="3">IBT 19404</strain>
    </source>
</reference>
<dbReference type="AlphaFoldDB" id="A0A2J5HTJ4"/>
<gene>
    <name evidence="2" type="ORF">BDW42DRAFT_170514</name>
</gene>
<dbReference type="EMBL" id="KZ559545">
    <property type="protein sequence ID" value="PLN80646.1"/>
    <property type="molecule type" value="Genomic_DNA"/>
</dbReference>
<feature type="compositionally biased region" description="Low complexity" evidence="1">
    <location>
        <begin position="60"/>
        <end position="71"/>
    </location>
</feature>
<accession>A0A2J5HTJ4</accession>
<dbReference type="Proteomes" id="UP000235023">
    <property type="component" value="Unassembled WGS sequence"/>
</dbReference>
<name>A0A2J5HTJ4_9EURO</name>
<feature type="compositionally biased region" description="Basic and acidic residues" evidence="1">
    <location>
        <begin position="232"/>
        <end position="242"/>
    </location>
</feature>
<evidence type="ECO:0000313" key="2">
    <source>
        <dbReference type="EMBL" id="PLN80646.1"/>
    </source>
</evidence>
<protein>
    <submittedName>
        <fullName evidence="2">Uncharacterized protein</fullName>
    </submittedName>
</protein>
<feature type="region of interest" description="Disordered" evidence="1">
    <location>
        <begin position="1"/>
        <end position="139"/>
    </location>
</feature>
<proteinExistence type="predicted"/>
<keyword evidence="3" id="KW-1185">Reference proteome</keyword>
<feature type="compositionally biased region" description="Basic and acidic residues" evidence="1">
    <location>
        <begin position="253"/>
        <end position="271"/>
    </location>
</feature>
<feature type="region of interest" description="Disordered" evidence="1">
    <location>
        <begin position="214"/>
        <end position="271"/>
    </location>
</feature>
<evidence type="ECO:0000256" key="1">
    <source>
        <dbReference type="SAM" id="MobiDB-lite"/>
    </source>
</evidence>
<evidence type="ECO:0000313" key="3">
    <source>
        <dbReference type="Proteomes" id="UP000235023"/>
    </source>
</evidence>
<organism evidence="2 3">
    <name type="scientific">Aspergillus taichungensis</name>
    <dbReference type="NCBI Taxonomy" id="482145"/>
    <lineage>
        <taxon>Eukaryota</taxon>
        <taxon>Fungi</taxon>
        <taxon>Dikarya</taxon>
        <taxon>Ascomycota</taxon>
        <taxon>Pezizomycotina</taxon>
        <taxon>Eurotiomycetes</taxon>
        <taxon>Eurotiomycetidae</taxon>
        <taxon>Eurotiales</taxon>
        <taxon>Aspergillaceae</taxon>
        <taxon>Aspergillus</taxon>
        <taxon>Aspergillus subgen. Circumdati</taxon>
    </lineage>
</organism>